<evidence type="ECO:0000313" key="8">
    <source>
        <dbReference type="Proteomes" id="UP000268162"/>
    </source>
</evidence>
<reference evidence="8" key="1">
    <citation type="journal article" date="2018" name="Nat. Microbiol.">
        <title>Leveraging single-cell genomics to expand the fungal tree of life.</title>
        <authorList>
            <person name="Ahrendt S.R."/>
            <person name="Quandt C.A."/>
            <person name="Ciobanu D."/>
            <person name="Clum A."/>
            <person name="Salamov A."/>
            <person name="Andreopoulos B."/>
            <person name="Cheng J.F."/>
            <person name="Woyke T."/>
            <person name="Pelin A."/>
            <person name="Henrissat B."/>
            <person name="Reynolds N.K."/>
            <person name="Benny G.L."/>
            <person name="Smith M.E."/>
            <person name="James T.Y."/>
            <person name="Grigoriev I.V."/>
        </authorList>
    </citation>
    <scope>NUCLEOTIDE SEQUENCE [LARGE SCALE GENOMIC DNA]</scope>
    <source>
        <strain evidence="8">RSA 468</strain>
    </source>
</reference>
<dbReference type="Proteomes" id="UP000268162">
    <property type="component" value="Unassembled WGS sequence"/>
</dbReference>
<evidence type="ECO:0000313" key="7">
    <source>
        <dbReference type="EMBL" id="RKP39059.1"/>
    </source>
</evidence>
<dbReference type="PROSITE" id="PS51686">
    <property type="entry name" value="SAM_MT_RSMB_NOP"/>
    <property type="match status" value="1"/>
</dbReference>
<feature type="domain" description="SAM-dependent MTase RsmB/NOP-type" evidence="6">
    <location>
        <begin position="130"/>
        <end position="448"/>
    </location>
</feature>
<dbReference type="Gene3D" id="3.40.50.150">
    <property type="entry name" value="Vaccinia Virus protein VP39"/>
    <property type="match status" value="1"/>
</dbReference>
<dbReference type="InterPro" id="IPR001678">
    <property type="entry name" value="MeTrfase_RsmB-F_NOP2_dom"/>
</dbReference>
<sequence length="450" mass="50382">DLYEFARQVLDRLKYRSGTIKGLTIGNRDVPDQKRRPLYALVCETLKYARALTTIIERSDLLAQYPVLNDSLSLALVLTHDTLFTKKGTVQLPRGLLKECMTAARPQLETALDELVAERNLEKKQQLQEAADLALNTPPRYVRINLLKTTMAKVIQKFEEQGFVLNTPPVLLSKLKGQVMQIDEHLSDMLVFPVQTDLHDHPLFVSGDIILQDKASCFPATLLAPAPHAQVIDACAAPGNKTSHLCGLMANQGTIYAFDKDPRRLRTLEILTGKAGCRAIRALQGDFMEVPPHSREMAQVEYILLDPSCSGSGIVNRLDYLVDQFAADEDVRQERQRISLAERLANLAEVQVRLLNHAMTFPGVKRIVYSTCSLHHIENESVVARVLATNPHFQLVERPRCLPTWTHRGISGLPEPTTPRPDAAECVIRCQPDMDHTIGFFAALFERVGE</sequence>
<keyword evidence="2 5" id="KW-0808">Transferase</keyword>
<evidence type="ECO:0000256" key="1">
    <source>
        <dbReference type="ARBA" id="ARBA00022603"/>
    </source>
</evidence>
<dbReference type="Pfam" id="PF01189">
    <property type="entry name" value="Methyltr_RsmB-F"/>
    <property type="match status" value="1"/>
</dbReference>
<dbReference type="InterPro" id="IPR049560">
    <property type="entry name" value="MeTrfase_RsmB-F_NOP2_cat"/>
</dbReference>
<dbReference type="InterPro" id="IPR049561">
    <property type="entry name" value="NSUN5_7_fdxn-like"/>
</dbReference>
<dbReference type="CDD" id="cd02440">
    <property type="entry name" value="AdoMet_MTases"/>
    <property type="match status" value="1"/>
</dbReference>
<dbReference type="PANTHER" id="PTHR22807:SF4">
    <property type="entry name" value="28S RRNA (CYTOSINE-C(5))-METHYLTRANSFERASE"/>
    <property type="match status" value="1"/>
</dbReference>
<feature type="non-terminal residue" evidence="7">
    <location>
        <position position="450"/>
    </location>
</feature>
<dbReference type="InterPro" id="IPR023267">
    <property type="entry name" value="RCMT"/>
</dbReference>
<evidence type="ECO:0000259" key="6">
    <source>
        <dbReference type="PROSITE" id="PS51686"/>
    </source>
</evidence>
<dbReference type="Pfam" id="PF21153">
    <property type="entry name" value="NSUN5_N"/>
    <property type="match status" value="1"/>
</dbReference>
<evidence type="ECO:0000256" key="3">
    <source>
        <dbReference type="ARBA" id="ARBA00022691"/>
    </source>
</evidence>
<dbReference type="GO" id="GO:0003723">
    <property type="term" value="F:RNA binding"/>
    <property type="evidence" value="ECO:0007669"/>
    <property type="project" value="UniProtKB-UniRule"/>
</dbReference>
<dbReference type="STRING" id="215637.A0A4V1J5H3"/>
<evidence type="ECO:0000256" key="2">
    <source>
        <dbReference type="ARBA" id="ARBA00022679"/>
    </source>
</evidence>
<dbReference type="Gene3D" id="3.30.70.1170">
    <property type="entry name" value="Sun protein, domain 3"/>
    <property type="match status" value="1"/>
</dbReference>
<dbReference type="PRINTS" id="PR02008">
    <property type="entry name" value="RCMTFAMILY"/>
</dbReference>
<dbReference type="AlphaFoldDB" id="A0A4V1J5H3"/>
<feature type="active site" description="Nucleophile" evidence="5">
    <location>
        <position position="372"/>
    </location>
</feature>
<dbReference type="GO" id="GO:0008173">
    <property type="term" value="F:RNA methyltransferase activity"/>
    <property type="evidence" value="ECO:0007669"/>
    <property type="project" value="InterPro"/>
</dbReference>
<dbReference type="GO" id="GO:0070475">
    <property type="term" value="P:rRNA base methylation"/>
    <property type="evidence" value="ECO:0007669"/>
    <property type="project" value="TreeGrafter"/>
</dbReference>
<keyword evidence="8" id="KW-1185">Reference proteome</keyword>
<keyword evidence="1 5" id="KW-0489">Methyltransferase</keyword>
<dbReference type="InterPro" id="IPR029063">
    <property type="entry name" value="SAM-dependent_MTases_sf"/>
</dbReference>
<evidence type="ECO:0000256" key="5">
    <source>
        <dbReference type="PROSITE-ProRule" id="PRU01023"/>
    </source>
</evidence>
<feature type="binding site" evidence="5">
    <location>
        <begin position="235"/>
        <end position="241"/>
    </location>
    <ligand>
        <name>S-adenosyl-L-methionine</name>
        <dbReference type="ChEBI" id="CHEBI:59789"/>
    </ligand>
</feature>
<gene>
    <name evidence="7" type="ORF">BJ085DRAFT_5040</name>
</gene>
<feature type="binding site" evidence="5">
    <location>
        <position position="259"/>
    </location>
    <ligand>
        <name>S-adenosyl-L-methionine</name>
        <dbReference type="ChEBI" id="CHEBI:59789"/>
    </ligand>
</feature>
<dbReference type="EMBL" id="ML002302">
    <property type="protein sequence ID" value="RKP39059.1"/>
    <property type="molecule type" value="Genomic_DNA"/>
</dbReference>
<organism evidence="7 8">
    <name type="scientific">Dimargaris cristalligena</name>
    <dbReference type="NCBI Taxonomy" id="215637"/>
    <lineage>
        <taxon>Eukaryota</taxon>
        <taxon>Fungi</taxon>
        <taxon>Fungi incertae sedis</taxon>
        <taxon>Zoopagomycota</taxon>
        <taxon>Kickxellomycotina</taxon>
        <taxon>Dimargaritomycetes</taxon>
        <taxon>Dimargaritales</taxon>
        <taxon>Dimargaritaceae</taxon>
        <taxon>Dimargaris</taxon>
    </lineage>
</organism>
<name>A0A4V1J5H3_9FUNG</name>
<keyword evidence="4 5" id="KW-0694">RNA-binding</keyword>
<protein>
    <submittedName>
        <fullName evidence="7">S-adenosyl-L-methionine-dependent methyltransferase</fullName>
    </submittedName>
</protein>
<dbReference type="Pfam" id="PF21148">
    <property type="entry name" value="NSUN5_fdxn-like"/>
    <property type="match status" value="1"/>
</dbReference>
<accession>A0A4V1J5H3</accession>
<dbReference type="GO" id="GO:0005730">
    <property type="term" value="C:nucleolus"/>
    <property type="evidence" value="ECO:0007669"/>
    <property type="project" value="TreeGrafter"/>
</dbReference>
<comment type="similarity">
    <text evidence="5">Belongs to the class I-like SAM-binding methyltransferase superfamily. RsmB/NOP family.</text>
</comment>
<dbReference type="PANTHER" id="PTHR22807">
    <property type="entry name" value="NOP2 YEAST -RELATED NOL1/NOP2/FMU SUN DOMAIN-CONTAINING"/>
    <property type="match status" value="1"/>
</dbReference>
<proteinExistence type="inferred from homology"/>
<feature type="non-terminal residue" evidence="7">
    <location>
        <position position="1"/>
    </location>
</feature>
<dbReference type="InterPro" id="IPR048889">
    <property type="entry name" value="NSUN5_RCM1_N"/>
</dbReference>
<feature type="binding site" evidence="5">
    <location>
        <position position="306"/>
    </location>
    <ligand>
        <name>S-adenosyl-L-methionine</name>
        <dbReference type="ChEBI" id="CHEBI:59789"/>
    </ligand>
</feature>
<keyword evidence="3 5" id="KW-0949">S-adenosyl-L-methionine</keyword>
<feature type="binding site" evidence="5">
    <location>
        <position position="286"/>
    </location>
    <ligand>
        <name>S-adenosyl-L-methionine</name>
        <dbReference type="ChEBI" id="CHEBI:59789"/>
    </ligand>
</feature>
<dbReference type="SUPFAM" id="SSF53335">
    <property type="entry name" value="S-adenosyl-L-methionine-dependent methyltransferases"/>
    <property type="match status" value="1"/>
</dbReference>
<evidence type="ECO:0000256" key="4">
    <source>
        <dbReference type="ARBA" id="ARBA00022884"/>
    </source>
</evidence>